<feature type="transmembrane region" description="Helical" evidence="10">
    <location>
        <begin position="45"/>
        <end position="68"/>
    </location>
</feature>
<comment type="subcellular location">
    <subcellularLocation>
        <location evidence="1 10">Cell membrane</location>
        <topology evidence="1 10">Multi-pass membrane protein</topology>
    </subcellularLocation>
</comment>
<reference evidence="11" key="1">
    <citation type="submission" date="2020-11" db="EMBL/GenBank/DDBJ databases">
        <authorList>
            <person name="Tran Van P."/>
        </authorList>
    </citation>
    <scope>NUCLEOTIDE SEQUENCE</scope>
</reference>
<dbReference type="PANTHER" id="PTHR21137">
    <property type="entry name" value="ODORANT RECEPTOR"/>
    <property type="match status" value="1"/>
</dbReference>
<name>A0A7R9DGZ9_TIMCR</name>
<dbReference type="EMBL" id="OC323416">
    <property type="protein sequence ID" value="CAD7413068.1"/>
    <property type="molecule type" value="Genomic_DNA"/>
</dbReference>
<dbReference type="GO" id="GO:0004984">
    <property type="term" value="F:olfactory receptor activity"/>
    <property type="evidence" value="ECO:0007669"/>
    <property type="project" value="InterPro"/>
</dbReference>
<evidence type="ECO:0000256" key="7">
    <source>
        <dbReference type="ARBA" id="ARBA00023136"/>
    </source>
</evidence>
<feature type="transmembrane region" description="Helical" evidence="10">
    <location>
        <begin position="371"/>
        <end position="389"/>
    </location>
</feature>
<keyword evidence="6 10" id="KW-1133">Transmembrane helix</keyword>
<dbReference type="GO" id="GO:0005549">
    <property type="term" value="F:odorant binding"/>
    <property type="evidence" value="ECO:0007669"/>
    <property type="project" value="InterPro"/>
</dbReference>
<feature type="transmembrane region" description="Helical" evidence="10">
    <location>
        <begin position="15"/>
        <end position="33"/>
    </location>
</feature>
<evidence type="ECO:0000256" key="8">
    <source>
        <dbReference type="ARBA" id="ARBA00023170"/>
    </source>
</evidence>
<dbReference type="GO" id="GO:0007165">
    <property type="term" value="P:signal transduction"/>
    <property type="evidence" value="ECO:0007669"/>
    <property type="project" value="UniProtKB-KW"/>
</dbReference>
<keyword evidence="4 10" id="KW-0812">Transmembrane</keyword>
<evidence type="ECO:0000256" key="10">
    <source>
        <dbReference type="RuleBase" id="RU351113"/>
    </source>
</evidence>
<comment type="caution">
    <text evidence="10">Lacks conserved residue(s) required for the propagation of feature annotation.</text>
</comment>
<protein>
    <recommendedName>
        <fullName evidence="10">Odorant receptor</fullName>
    </recommendedName>
</protein>
<evidence type="ECO:0000256" key="3">
    <source>
        <dbReference type="ARBA" id="ARBA00022606"/>
    </source>
</evidence>
<dbReference type="GO" id="GO:0005886">
    <property type="term" value="C:plasma membrane"/>
    <property type="evidence" value="ECO:0007669"/>
    <property type="project" value="UniProtKB-SubCell"/>
</dbReference>
<dbReference type="InterPro" id="IPR004117">
    <property type="entry name" value="7tm6_olfct_rcpt"/>
</dbReference>
<dbReference type="Pfam" id="PF02949">
    <property type="entry name" value="7tm_6"/>
    <property type="match status" value="1"/>
</dbReference>
<accession>A0A7R9DGZ9</accession>
<organism evidence="11">
    <name type="scientific">Timema cristinae</name>
    <name type="common">Walking stick</name>
    <dbReference type="NCBI Taxonomy" id="61476"/>
    <lineage>
        <taxon>Eukaryota</taxon>
        <taxon>Metazoa</taxon>
        <taxon>Ecdysozoa</taxon>
        <taxon>Arthropoda</taxon>
        <taxon>Hexapoda</taxon>
        <taxon>Insecta</taxon>
        <taxon>Pterygota</taxon>
        <taxon>Neoptera</taxon>
        <taxon>Polyneoptera</taxon>
        <taxon>Phasmatodea</taxon>
        <taxon>Timematodea</taxon>
        <taxon>Timematoidea</taxon>
        <taxon>Timematidae</taxon>
        <taxon>Timema</taxon>
    </lineage>
</organism>
<evidence type="ECO:0000313" key="11">
    <source>
        <dbReference type="EMBL" id="CAD7413068.1"/>
    </source>
</evidence>
<evidence type="ECO:0000256" key="9">
    <source>
        <dbReference type="ARBA" id="ARBA00023224"/>
    </source>
</evidence>
<dbReference type="PANTHER" id="PTHR21137:SF35">
    <property type="entry name" value="ODORANT RECEPTOR 19A-RELATED"/>
    <property type="match status" value="1"/>
</dbReference>
<keyword evidence="8 10" id="KW-0675">Receptor</keyword>
<proteinExistence type="inferred from homology"/>
<keyword evidence="9 10" id="KW-0807">Transducer</keyword>
<evidence type="ECO:0000256" key="5">
    <source>
        <dbReference type="ARBA" id="ARBA00022725"/>
    </source>
</evidence>
<keyword evidence="3 10" id="KW-0716">Sensory transduction</keyword>
<keyword evidence="5 10" id="KW-0552">Olfaction</keyword>
<evidence type="ECO:0000256" key="6">
    <source>
        <dbReference type="ARBA" id="ARBA00022989"/>
    </source>
</evidence>
<sequence>MSRQRPLSDVGIKPFFNFMLLVWRICGIWPLYYEETRGWKVRLHTLWRLVSFMASFTYVFSISIQVVIDRNNPKEISDGISVLFITIIIYAKWMTLLVKEEEIKGIMSSLDDNFLELVERSEKEKVDSIKKAVRRAKLVTACYGGYFCFVGSLYVVKAYLERSQIAKGGTEGEVGYVNATGPNMIIKAYYPFDTEDPVLDGIVFLHQSIGVVTNGTICGFIDTFYFALMIQLCTHFEILNMTLSQVSETAVHGKGEVVASIKQKSIVDEDVKNLTNSSSLHPLVSGGEGMGLVRTGSPPGPVTLEEPVRECTPSLLECIRYHQYLLDYSEKLRVIMNPSLFLQYLIISICICFAGFQLVQEPLFSPDFVAIVGYVGALITQLGLLCYFANEITIESGKVSDAVYANQWYDHSPMFKFRVQNMMRRAQTPVTITAGNFGPLSLQMFTGVCSFQDLRLCSFQDLRLLENSYSYLAVLRQLQEDE</sequence>
<feature type="transmembrane region" description="Helical" evidence="10">
    <location>
        <begin position="340"/>
        <end position="359"/>
    </location>
</feature>
<evidence type="ECO:0000256" key="1">
    <source>
        <dbReference type="ARBA" id="ARBA00004651"/>
    </source>
</evidence>
<evidence type="ECO:0000256" key="4">
    <source>
        <dbReference type="ARBA" id="ARBA00022692"/>
    </source>
</evidence>
<feature type="transmembrane region" description="Helical" evidence="10">
    <location>
        <begin position="80"/>
        <end position="98"/>
    </location>
</feature>
<gene>
    <name evidence="11" type="ORF">TCEB3V08_LOCUS11635</name>
</gene>
<keyword evidence="2" id="KW-1003">Cell membrane</keyword>
<comment type="similarity">
    <text evidence="10">Belongs to the insect chemoreceptor superfamily. Heteromeric odorant receptor channel (TC 1.A.69) family.</text>
</comment>
<evidence type="ECO:0000256" key="2">
    <source>
        <dbReference type="ARBA" id="ARBA00022475"/>
    </source>
</evidence>
<dbReference type="AlphaFoldDB" id="A0A7R9DGZ9"/>
<keyword evidence="7 10" id="KW-0472">Membrane</keyword>